<gene>
    <name evidence="1" type="ORF">EZS28_045566</name>
</gene>
<dbReference type="EMBL" id="SNRW01029187">
    <property type="protein sequence ID" value="KAA6358908.1"/>
    <property type="molecule type" value="Genomic_DNA"/>
</dbReference>
<protein>
    <submittedName>
        <fullName evidence="1">Uncharacterized protein</fullName>
    </submittedName>
</protein>
<dbReference type="AlphaFoldDB" id="A0A5J4TKT6"/>
<evidence type="ECO:0000313" key="2">
    <source>
        <dbReference type="Proteomes" id="UP000324800"/>
    </source>
</evidence>
<proteinExistence type="predicted"/>
<sequence length="158" mass="18219">MKRADTPHPGRQKDEYICKNFKFFLLSSEMGSVTDIYSHFIETLYEFPGRLRIISEILGVSIQQVYSTTSAHQFGLKWITNGQVGHALLLLESEEQEIYINIRKMMAINNAPGSEKIRDMIDEQRRIEQIMAIQRAYAIGMYSLGDNFDKFIEQASDS</sequence>
<reference evidence="1 2" key="1">
    <citation type="submission" date="2019-03" db="EMBL/GenBank/DDBJ databases">
        <title>Single cell metagenomics reveals metabolic interactions within the superorganism composed of flagellate Streblomastix strix and complex community of Bacteroidetes bacteria on its surface.</title>
        <authorList>
            <person name="Treitli S.C."/>
            <person name="Kolisko M."/>
            <person name="Husnik F."/>
            <person name="Keeling P."/>
            <person name="Hampl V."/>
        </authorList>
    </citation>
    <scope>NUCLEOTIDE SEQUENCE [LARGE SCALE GENOMIC DNA]</scope>
    <source>
        <strain evidence="1">ST1C</strain>
    </source>
</reference>
<feature type="non-terminal residue" evidence="1">
    <location>
        <position position="158"/>
    </location>
</feature>
<accession>A0A5J4TKT6</accession>
<name>A0A5J4TKT6_9EUKA</name>
<organism evidence="1 2">
    <name type="scientific">Streblomastix strix</name>
    <dbReference type="NCBI Taxonomy" id="222440"/>
    <lineage>
        <taxon>Eukaryota</taxon>
        <taxon>Metamonada</taxon>
        <taxon>Preaxostyla</taxon>
        <taxon>Oxymonadida</taxon>
        <taxon>Streblomastigidae</taxon>
        <taxon>Streblomastix</taxon>
    </lineage>
</organism>
<dbReference type="Proteomes" id="UP000324800">
    <property type="component" value="Unassembled WGS sequence"/>
</dbReference>
<comment type="caution">
    <text evidence="1">The sequence shown here is derived from an EMBL/GenBank/DDBJ whole genome shotgun (WGS) entry which is preliminary data.</text>
</comment>
<evidence type="ECO:0000313" key="1">
    <source>
        <dbReference type="EMBL" id="KAA6358908.1"/>
    </source>
</evidence>